<evidence type="ECO:0000313" key="1">
    <source>
        <dbReference type="EMBL" id="KAJ2812338.1"/>
    </source>
</evidence>
<dbReference type="Proteomes" id="UP001140096">
    <property type="component" value="Unassembled WGS sequence"/>
</dbReference>
<feature type="non-terminal residue" evidence="1">
    <location>
        <position position="1"/>
    </location>
</feature>
<dbReference type="EMBL" id="JANBUP010000243">
    <property type="protein sequence ID" value="KAJ2812338.1"/>
    <property type="molecule type" value="Genomic_DNA"/>
</dbReference>
<name>A0ACC1LN54_9FUNG</name>
<evidence type="ECO:0000313" key="2">
    <source>
        <dbReference type="Proteomes" id="UP001140096"/>
    </source>
</evidence>
<sequence>NSLPQIVSTLVKKLEQRPTHKELEEHHILLDTDVEPALQAKEVELQRSRLENSLDLLLEKRQTREEFERKLARCHLGHSLDNRLTHEELVSHNILKRTKIAPALQAKQLELERSVLKNNLECMLANRPTHEEFERSLVKGNIERLLNKRPTREELVNRNILKDTPEDFTELLTLADLVNKRLLNSLSKSFHKFPTTEEIGRNLTRTRLEQLLEKRPTREELISRNILIDIPDEPAQPLTPAELECKLFFDSM</sequence>
<proteinExistence type="predicted"/>
<gene>
    <name evidence="1" type="ORF">H4S07_001466</name>
</gene>
<comment type="caution">
    <text evidence="1">The sequence shown here is derived from an EMBL/GenBank/DDBJ whole genome shotgun (WGS) entry which is preliminary data.</text>
</comment>
<organism evidence="1 2">
    <name type="scientific">Coemansia furcata</name>
    <dbReference type="NCBI Taxonomy" id="417177"/>
    <lineage>
        <taxon>Eukaryota</taxon>
        <taxon>Fungi</taxon>
        <taxon>Fungi incertae sedis</taxon>
        <taxon>Zoopagomycota</taxon>
        <taxon>Kickxellomycotina</taxon>
        <taxon>Kickxellomycetes</taxon>
        <taxon>Kickxellales</taxon>
        <taxon>Kickxellaceae</taxon>
        <taxon>Coemansia</taxon>
    </lineage>
</organism>
<reference evidence="1" key="1">
    <citation type="submission" date="2022-07" db="EMBL/GenBank/DDBJ databases">
        <title>Phylogenomic reconstructions and comparative analyses of Kickxellomycotina fungi.</title>
        <authorList>
            <person name="Reynolds N.K."/>
            <person name="Stajich J.E."/>
            <person name="Barry K."/>
            <person name="Grigoriev I.V."/>
            <person name="Crous P."/>
            <person name="Smith M.E."/>
        </authorList>
    </citation>
    <scope>NUCLEOTIDE SEQUENCE</scope>
    <source>
        <strain evidence="1">CBS 102833</strain>
    </source>
</reference>
<accession>A0ACC1LN54</accession>
<protein>
    <submittedName>
        <fullName evidence="1">Uncharacterized protein</fullName>
    </submittedName>
</protein>
<keyword evidence="2" id="KW-1185">Reference proteome</keyword>